<proteinExistence type="predicted"/>
<protein>
    <submittedName>
        <fullName evidence="1">Uncharacterized protein</fullName>
    </submittedName>
</protein>
<name>A0A4Y2MVF7_ARAVE</name>
<accession>A0A4Y2MVF7</accession>
<organism evidence="1 2">
    <name type="scientific">Araneus ventricosus</name>
    <name type="common">Orbweaver spider</name>
    <name type="synonym">Epeira ventricosa</name>
    <dbReference type="NCBI Taxonomy" id="182803"/>
    <lineage>
        <taxon>Eukaryota</taxon>
        <taxon>Metazoa</taxon>
        <taxon>Ecdysozoa</taxon>
        <taxon>Arthropoda</taxon>
        <taxon>Chelicerata</taxon>
        <taxon>Arachnida</taxon>
        <taxon>Araneae</taxon>
        <taxon>Araneomorphae</taxon>
        <taxon>Entelegynae</taxon>
        <taxon>Araneoidea</taxon>
        <taxon>Araneidae</taxon>
        <taxon>Araneus</taxon>
    </lineage>
</organism>
<evidence type="ECO:0000313" key="2">
    <source>
        <dbReference type="Proteomes" id="UP000499080"/>
    </source>
</evidence>
<reference evidence="1 2" key="1">
    <citation type="journal article" date="2019" name="Sci. Rep.">
        <title>Orb-weaving spider Araneus ventricosus genome elucidates the spidroin gene catalogue.</title>
        <authorList>
            <person name="Kono N."/>
            <person name="Nakamura H."/>
            <person name="Ohtoshi R."/>
            <person name="Moran D.A.P."/>
            <person name="Shinohara A."/>
            <person name="Yoshida Y."/>
            <person name="Fujiwara M."/>
            <person name="Mori M."/>
            <person name="Tomita M."/>
            <person name="Arakawa K."/>
        </authorList>
    </citation>
    <scope>NUCLEOTIDE SEQUENCE [LARGE SCALE GENOMIC DNA]</scope>
</reference>
<dbReference type="EMBL" id="BGPR01007895">
    <property type="protein sequence ID" value="GBN30314.1"/>
    <property type="molecule type" value="Genomic_DNA"/>
</dbReference>
<keyword evidence="2" id="KW-1185">Reference proteome</keyword>
<sequence length="90" mass="10216">MVSSDGFLSTMVSRDQPYSQRILEISLPHRFLPQSYRKSMGKGYQENPRFCWEETLVGECCGSEESETVPCRACSQRDGAFCHDQEAGDE</sequence>
<comment type="caution">
    <text evidence="1">The sequence shown here is derived from an EMBL/GenBank/DDBJ whole genome shotgun (WGS) entry which is preliminary data.</text>
</comment>
<gene>
    <name evidence="1" type="ORF">AVEN_8159_1</name>
</gene>
<dbReference type="Proteomes" id="UP000499080">
    <property type="component" value="Unassembled WGS sequence"/>
</dbReference>
<evidence type="ECO:0000313" key="1">
    <source>
        <dbReference type="EMBL" id="GBN30314.1"/>
    </source>
</evidence>
<dbReference type="AlphaFoldDB" id="A0A4Y2MVF7"/>